<comment type="caution">
    <text evidence="1">The sequence shown here is derived from an EMBL/GenBank/DDBJ whole genome shotgun (WGS) entry which is preliminary data.</text>
</comment>
<keyword evidence="2" id="KW-1185">Reference proteome</keyword>
<gene>
    <name evidence="1" type="ORF">JRO89_XS01G0226700</name>
</gene>
<organism evidence="1 2">
    <name type="scientific">Xanthoceras sorbifolium</name>
    <dbReference type="NCBI Taxonomy" id="99658"/>
    <lineage>
        <taxon>Eukaryota</taxon>
        <taxon>Viridiplantae</taxon>
        <taxon>Streptophyta</taxon>
        <taxon>Embryophyta</taxon>
        <taxon>Tracheophyta</taxon>
        <taxon>Spermatophyta</taxon>
        <taxon>Magnoliopsida</taxon>
        <taxon>eudicotyledons</taxon>
        <taxon>Gunneridae</taxon>
        <taxon>Pentapetalae</taxon>
        <taxon>rosids</taxon>
        <taxon>malvids</taxon>
        <taxon>Sapindales</taxon>
        <taxon>Sapindaceae</taxon>
        <taxon>Xanthoceroideae</taxon>
        <taxon>Xanthoceras</taxon>
    </lineage>
</organism>
<evidence type="ECO:0008006" key="3">
    <source>
        <dbReference type="Google" id="ProtNLM"/>
    </source>
</evidence>
<evidence type="ECO:0000313" key="2">
    <source>
        <dbReference type="Proteomes" id="UP000827721"/>
    </source>
</evidence>
<dbReference type="Proteomes" id="UP000827721">
    <property type="component" value="Unassembled WGS sequence"/>
</dbReference>
<dbReference type="EMBL" id="JAFEMO010000001">
    <property type="protein sequence ID" value="KAH7577243.1"/>
    <property type="molecule type" value="Genomic_DNA"/>
</dbReference>
<reference evidence="1 2" key="1">
    <citation type="submission" date="2021-02" db="EMBL/GenBank/DDBJ databases">
        <title>Plant Genome Project.</title>
        <authorList>
            <person name="Zhang R.-G."/>
        </authorList>
    </citation>
    <scope>NUCLEOTIDE SEQUENCE [LARGE SCALE GENOMIC DNA]</scope>
    <source>
        <tissue evidence="1">Leaves</tissue>
    </source>
</reference>
<accession>A0ABQ8IKN9</accession>
<evidence type="ECO:0000313" key="1">
    <source>
        <dbReference type="EMBL" id="KAH7577243.1"/>
    </source>
</evidence>
<proteinExistence type="predicted"/>
<sequence>MYSVLRKRHMFDVDDCPGCGLHAESILHALWGCESLMSIRVSCNFMTGFHFSHAMTFLDFIVVADTLDKLGCLISDYNVWTKDIPSHIVLLVLDDSHPSV</sequence>
<protein>
    <recommendedName>
        <fullName evidence="3">Reverse transcriptase zinc-binding domain-containing protein</fullName>
    </recommendedName>
</protein>
<name>A0ABQ8IKN9_9ROSI</name>